<reference evidence="2" key="1">
    <citation type="submission" date="2020-06" db="EMBL/GenBank/DDBJ databases">
        <title>WGS assembly of Ceratodon purpureus strain R40.</title>
        <authorList>
            <person name="Carey S.B."/>
            <person name="Jenkins J."/>
            <person name="Shu S."/>
            <person name="Lovell J.T."/>
            <person name="Sreedasyam A."/>
            <person name="Maumus F."/>
            <person name="Tiley G.P."/>
            <person name="Fernandez-Pozo N."/>
            <person name="Barry K."/>
            <person name="Chen C."/>
            <person name="Wang M."/>
            <person name="Lipzen A."/>
            <person name="Daum C."/>
            <person name="Saski C.A."/>
            <person name="Payton A.C."/>
            <person name="Mcbreen J.C."/>
            <person name="Conrad R.E."/>
            <person name="Kollar L.M."/>
            <person name="Olsson S."/>
            <person name="Huttunen S."/>
            <person name="Landis J.B."/>
            <person name="Wickett N.J."/>
            <person name="Johnson M.G."/>
            <person name="Rensing S.A."/>
            <person name="Grimwood J."/>
            <person name="Schmutz J."/>
            <person name="Mcdaniel S.F."/>
        </authorList>
    </citation>
    <scope>NUCLEOTIDE SEQUENCE</scope>
    <source>
        <strain evidence="2">R40</strain>
    </source>
</reference>
<keyword evidence="3" id="KW-1185">Reference proteome</keyword>
<feature type="transmembrane region" description="Helical" evidence="1">
    <location>
        <begin position="232"/>
        <end position="249"/>
    </location>
</feature>
<comment type="caution">
    <text evidence="2">The sequence shown here is derived from an EMBL/GenBank/DDBJ whole genome shotgun (WGS) entry which is preliminary data.</text>
</comment>
<dbReference type="AlphaFoldDB" id="A0A8T0GVA7"/>
<dbReference type="InterPro" id="IPR056894">
    <property type="entry name" value="AtTam38"/>
</dbReference>
<evidence type="ECO:0000256" key="1">
    <source>
        <dbReference type="SAM" id="Phobius"/>
    </source>
</evidence>
<gene>
    <name evidence="2" type="ORF">KC19_9G133300</name>
</gene>
<dbReference type="Proteomes" id="UP000822688">
    <property type="component" value="Chromosome 9"/>
</dbReference>
<keyword evidence="1" id="KW-0812">Transmembrane</keyword>
<keyword evidence="1" id="KW-0472">Membrane</keyword>
<feature type="transmembrane region" description="Helical" evidence="1">
    <location>
        <begin position="290"/>
        <end position="308"/>
    </location>
</feature>
<keyword evidence="1" id="KW-1133">Transmembrane helix</keyword>
<protein>
    <submittedName>
        <fullName evidence="2">Uncharacterized protein</fullName>
    </submittedName>
</protein>
<feature type="transmembrane region" description="Helical" evidence="1">
    <location>
        <begin position="158"/>
        <end position="181"/>
    </location>
</feature>
<name>A0A8T0GVA7_CERPU</name>
<proteinExistence type="predicted"/>
<dbReference type="Pfam" id="PF25114">
    <property type="entry name" value="AtTam38"/>
    <property type="match status" value="1"/>
</dbReference>
<evidence type="ECO:0000313" key="2">
    <source>
        <dbReference type="EMBL" id="KAG0562279.1"/>
    </source>
</evidence>
<accession>A0A8T0GVA7</accession>
<sequence>MASSAHLLHLKRPGALGLGFTLASPTQCASRARVRVGPIAAGRSGVGARLRHGLTGGGRVRRGAGLGLGLGGVAVAAAGRGDGEAGEVEVVAEEVDPNENSSFPAEFRELLVDRGDPPNLFLYAAGFCVVVLMRDVILQEIASWGLNFARIALYIGEYITIGLGQLTNVAATPVALLMNVVSWAIMAADDIYTLIVDGAPVRSLLSSLFLSLAVLSIGDAATSKVKGSRSRLVGIATAIGLAGVLEFIPPEAVIPSLVVLTAFAKFIQKADLVTVLMPATVSLVTISEPIIQAAALGIFLAVSIYASWRSAQQPEGQQSEQTPSQMREIKASSGMRPSFVFLAITASICISLGARFLYLRSVKWLLLRGV</sequence>
<feature type="transmembrane region" description="Helical" evidence="1">
    <location>
        <begin position="339"/>
        <end position="358"/>
    </location>
</feature>
<organism evidence="2 3">
    <name type="scientific">Ceratodon purpureus</name>
    <name type="common">Fire moss</name>
    <name type="synonym">Dicranum purpureum</name>
    <dbReference type="NCBI Taxonomy" id="3225"/>
    <lineage>
        <taxon>Eukaryota</taxon>
        <taxon>Viridiplantae</taxon>
        <taxon>Streptophyta</taxon>
        <taxon>Embryophyta</taxon>
        <taxon>Bryophyta</taxon>
        <taxon>Bryophytina</taxon>
        <taxon>Bryopsida</taxon>
        <taxon>Dicranidae</taxon>
        <taxon>Pseudoditrichales</taxon>
        <taxon>Ditrichaceae</taxon>
        <taxon>Ceratodon</taxon>
    </lineage>
</organism>
<evidence type="ECO:0000313" key="3">
    <source>
        <dbReference type="Proteomes" id="UP000822688"/>
    </source>
</evidence>
<dbReference type="EMBL" id="CM026430">
    <property type="protein sequence ID" value="KAG0562279.1"/>
    <property type="molecule type" value="Genomic_DNA"/>
</dbReference>